<organism evidence="1 2">
    <name type="scientific">Urochloa decumbens</name>
    <dbReference type="NCBI Taxonomy" id="240449"/>
    <lineage>
        <taxon>Eukaryota</taxon>
        <taxon>Viridiplantae</taxon>
        <taxon>Streptophyta</taxon>
        <taxon>Embryophyta</taxon>
        <taxon>Tracheophyta</taxon>
        <taxon>Spermatophyta</taxon>
        <taxon>Magnoliopsida</taxon>
        <taxon>Liliopsida</taxon>
        <taxon>Poales</taxon>
        <taxon>Poaceae</taxon>
        <taxon>PACMAD clade</taxon>
        <taxon>Panicoideae</taxon>
        <taxon>Panicodae</taxon>
        <taxon>Paniceae</taxon>
        <taxon>Melinidinae</taxon>
        <taxon>Urochloa</taxon>
    </lineage>
</organism>
<sequence length="423" mass="48002">MVLSTTPQTMADIVFSTIAGEAARKLSSLLSGENGAWESHEDRVDRLEVAVLKLQTIVAVSEDLQITHRPLLHWKAKLKRVAKEGKGVLRSQKEIFKNKRSSSIWQDMSRVAKRFAPFVYGDEDHLSVATVKRFERFADCADDFIKFIERSGCPKSMAFLPALARSLGAGKALEISLRIRSGGTAVILLQPWWLGEHGEGNEKIACLWISYDHDVAWEKGLKMMAAFYLSESLDVMRIAMNCIDLLPPQFCTARASMKEIVAEMALHGRQSPGPSTLYTRFVRGIQNSHRYGFAPKPDIKCSSERLQGLDPILLVCAHFYMMPIVKSNRTPLELVWHTSRSYIPKKLSEHHEMVDMQHMDEDLIPRITNGFFDEEGAFDRERQWWCPQSSTRLQVAPQLSPPRTLPQWCATQKREHPPNGSVK</sequence>
<name>A0ABC8VJQ0_9POAL</name>
<reference evidence="2" key="1">
    <citation type="submission" date="2024-06" db="EMBL/GenBank/DDBJ databases">
        <authorList>
            <person name="Ryan C."/>
        </authorList>
    </citation>
    <scope>NUCLEOTIDE SEQUENCE [LARGE SCALE GENOMIC DNA]</scope>
</reference>
<dbReference type="EMBL" id="OZ075120">
    <property type="protein sequence ID" value="CAL4892230.1"/>
    <property type="molecule type" value="Genomic_DNA"/>
</dbReference>
<gene>
    <name evidence="1" type="ORF">URODEC1_LOCUS4183</name>
</gene>
<dbReference type="PANTHER" id="PTHR33377:SF70">
    <property type="entry name" value="RX N-TERMINAL DOMAIN-CONTAINING PROTEIN"/>
    <property type="match status" value="1"/>
</dbReference>
<dbReference type="PANTHER" id="PTHR33377">
    <property type="entry name" value="OS10G0134700 PROTEIN-RELATED"/>
    <property type="match status" value="1"/>
</dbReference>
<proteinExistence type="predicted"/>
<evidence type="ECO:0000313" key="2">
    <source>
        <dbReference type="Proteomes" id="UP001497457"/>
    </source>
</evidence>
<protein>
    <submittedName>
        <fullName evidence="1">Uncharacterized protein</fullName>
    </submittedName>
</protein>
<evidence type="ECO:0000313" key="1">
    <source>
        <dbReference type="EMBL" id="CAL4892230.1"/>
    </source>
</evidence>
<dbReference type="Pfam" id="PF08224">
    <property type="entry name" value="DUF1719"/>
    <property type="match status" value="1"/>
</dbReference>
<accession>A0ABC8VJQ0</accession>
<dbReference type="AlphaFoldDB" id="A0ABC8VJQ0"/>
<reference evidence="1 2" key="2">
    <citation type="submission" date="2024-10" db="EMBL/GenBank/DDBJ databases">
        <authorList>
            <person name="Ryan C."/>
        </authorList>
    </citation>
    <scope>NUCLEOTIDE SEQUENCE [LARGE SCALE GENOMIC DNA]</scope>
</reference>
<dbReference type="Proteomes" id="UP001497457">
    <property type="component" value="Chromosome 10rd"/>
</dbReference>
<keyword evidence="2" id="KW-1185">Reference proteome</keyword>
<dbReference type="SMART" id="SM01157">
    <property type="entry name" value="DUF1719"/>
    <property type="match status" value="1"/>
</dbReference>
<dbReference type="InterPro" id="IPR013181">
    <property type="entry name" value="DUF1719"/>
</dbReference>